<dbReference type="AlphaFoldDB" id="A0AA39ZRZ4"/>
<proteinExistence type="predicted"/>
<keyword evidence="2" id="KW-1185">Reference proteome</keyword>
<dbReference type="SUPFAM" id="SSF53335">
    <property type="entry name" value="S-adenosyl-L-methionine-dependent methyltransferases"/>
    <property type="match status" value="1"/>
</dbReference>
<gene>
    <name evidence="1" type="ORF">B0H67DRAFT_650426</name>
</gene>
<evidence type="ECO:0000313" key="1">
    <source>
        <dbReference type="EMBL" id="KAK0702390.1"/>
    </source>
</evidence>
<sequence length="118" mass="13157">MVTTERDSFVSMLSITVKDMDSLKVEVPDNYFTHSILNFSIFTMADPLQCLWEMRRTLRGDGGGVAAVLTWRRFGTSEDGVLQSLVGEAGFKDVKVLKKSVVVTEQDLDGLTQFFLGD</sequence>
<accession>A0AA39ZRZ4</accession>
<organism evidence="1 2">
    <name type="scientific">Lasiosphaeris hirsuta</name>
    <dbReference type="NCBI Taxonomy" id="260670"/>
    <lineage>
        <taxon>Eukaryota</taxon>
        <taxon>Fungi</taxon>
        <taxon>Dikarya</taxon>
        <taxon>Ascomycota</taxon>
        <taxon>Pezizomycotina</taxon>
        <taxon>Sordariomycetes</taxon>
        <taxon>Sordariomycetidae</taxon>
        <taxon>Sordariales</taxon>
        <taxon>Lasiosphaeriaceae</taxon>
        <taxon>Lasiosphaeris</taxon>
    </lineage>
</organism>
<dbReference type="InterPro" id="IPR029063">
    <property type="entry name" value="SAM-dependent_MTases_sf"/>
</dbReference>
<reference evidence="1" key="1">
    <citation type="submission" date="2023-06" db="EMBL/GenBank/DDBJ databases">
        <title>Genome-scale phylogeny and comparative genomics of the fungal order Sordariales.</title>
        <authorList>
            <consortium name="Lawrence Berkeley National Laboratory"/>
            <person name="Hensen N."/>
            <person name="Bonometti L."/>
            <person name="Westerberg I."/>
            <person name="Brannstrom I.O."/>
            <person name="Guillou S."/>
            <person name="Cros-Aarteil S."/>
            <person name="Calhoun S."/>
            <person name="Haridas S."/>
            <person name="Kuo A."/>
            <person name="Mondo S."/>
            <person name="Pangilinan J."/>
            <person name="Riley R."/>
            <person name="Labutti K."/>
            <person name="Andreopoulos B."/>
            <person name="Lipzen A."/>
            <person name="Chen C."/>
            <person name="Yanf M."/>
            <person name="Daum C."/>
            <person name="Ng V."/>
            <person name="Clum A."/>
            <person name="Steindorff A."/>
            <person name="Ohm R."/>
            <person name="Martin F."/>
            <person name="Silar P."/>
            <person name="Natvig D."/>
            <person name="Lalanne C."/>
            <person name="Gautier V."/>
            <person name="Ament-Velasquez S.L."/>
            <person name="Kruys A."/>
            <person name="Hutchinson M.I."/>
            <person name="Powell A.J."/>
            <person name="Barry K."/>
            <person name="Miller A.N."/>
            <person name="Grigoriev I.V."/>
            <person name="Debuchy R."/>
            <person name="Gladieux P."/>
            <person name="Thoren M.H."/>
            <person name="Johannesson H."/>
        </authorList>
    </citation>
    <scope>NUCLEOTIDE SEQUENCE</scope>
    <source>
        <strain evidence="1">SMH4607-1</strain>
    </source>
</reference>
<comment type="caution">
    <text evidence="1">The sequence shown here is derived from an EMBL/GenBank/DDBJ whole genome shotgun (WGS) entry which is preliminary data.</text>
</comment>
<name>A0AA39ZRZ4_9PEZI</name>
<protein>
    <recommendedName>
        <fullName evidence="3">Methyltransferase type 11 domain-containing protein</fullName>
    </recommendedName>
</protein>
<dbReference type="Gene3D" id="3.40.50.150">
    <property type="entry name" value="Vaccinia Virus protein VP39"/>
    <property type="match status" value="1"/>
</dbReference>
<dbReference type="Proteomes" id="UP001172102">
    <property type="component" value="Unassembled WGS sequence"/>
</dbReference>
<evidence type="ECO:0008006" key="3">
    <source>
        <dbReference type="Google" id="ProtNLM"/>
    </source>
</evidence>
<evidence type="ECO:0000313" key="2">
    <source>
        <dbReference type="Proteomes" id="UP001172102"/>
    </source>
</evidence>
<dbReference type="EMBL" id="JAUKUA010000009">
    <property type="protein sequence ID" value="KAK0702390.1"/>
    <property type="molecule type" value="Genomic_DNA"/>
</dbReference>